<dbReference type="InterPro" id="IPR036318">
    <property type="entry name" value="FAD-bd_PCMH-like_sf"/>
</dbReference>
<gene>
    <name evidence="7" type="ORF">Thiowin_00042</name>
</gene>
<feature type="compositionally biased region" description="Pro residues" evidence="5">
    <location>
        <begin position="474"/>
        <end position="487"/>
    </location>
</feature>
<evidence type="ECO:0000256" key="5">
    <source>
        <dbReference type="SAM" id="MobiDB-lite"/>
    </source>
</evidence>
<keyword evidence="4 7" id="KW-0560">Oxidoreductase</keyword>
<evidence type="ECO:0000256" key="4">
    <source>
        <dbReference type="ARBA" id="ARBA00023002"/>
    </source>
</evidence>
<dbReference type="InterPro" id="IPR004113">
    <property type="entry name" value="FAD-bd_oxidored_4_C"/>
</dbReference>
<dbReference type="SUPFAM" id="SSF55103">
    <property type="entry name" value="FAD-linked oxidases, C-terminal domain"/>
    <property type="match status" value="1"/>
</dbReference>
<dbReference type="EMBL" id="CP121472">
    <property type="protein sequence ID" value="WPL15162.1"/>
    <property type="molecule type" value="Genomic_DNA"/>
</dbReference>
<dbReference type="Gene3D" id="3.30.465.10">
    <property type="match status" value="1"/>
</dbReference>
<dbReference type="Gene3D" id="1.10.45.10">
    <property type="entry name" value="Vanillyl-alcohol Oxidase, Chain A, domain 4"/>
    <property type="match status" value="1"/>
</dbReference>
<dbReference type="SUPFAM" id="SSF56176">
    <property type="entry name" value="FAD-binding/transporter-associated domain-like"/>
    <property type="match status" value="1"/>
</dbReference>
<dbReference type="Gene3D" id="3.30.70.2740">
    <property type="match status" value="1"/>
</dbReference>
<dbReference type="InterPro" id="IPR051914">
    <property type="entry name" value="FAD-linked_OxidoTrans_Type4"/>
</dbReference>
<dbReference type="PANTHER" id="PTHR42934">
    <property type="entry name" value="GLYCOLATE OXIDASE SUBUNIT GLCD"/>
    <property type="match status" value="1"/>
</dbReference>
<dbReference type="InterPro" id="IPR016166">
    <property type="entry name" value="FAD-bd_PCMH"/>
</dbReference>
<keyword evidence="2" id="KW-0285">Flavoprotein</keyword>
<evidence type="ECO:0000313" key="7">
    <source>
        <dbReference type="EMBL" id="WPL15162.1"/>
    </source>
</evidence>
<dbReference type="Pfam" id="PF01565">
    <property type="entry name" value="FAD_binding_4"/>
    <property type="match status" value="1"/>
</dbReference>
<evidence type="ECO:0000256" key="3">
    <source>
        <dbReference type="ARBA" id="ARBA00022827"/>
    </source>
</evidence>
<dbReference type="RefSeq" id="WP_408034139.1">
    <property type="nucleotide sequence ID" value="NZ_CP121472.1"/>
</dbReference>
<dbReference type="PROSITE" id="PS51387">
    <property type="entry name" value="FAD_PCMH"/>
    <property type="match status" value="1"/>
</dbReference>
<dbReference type="PANTHER" id="PTHR42934:SF2">
    <property type="entry name" value="GLYCOLATE OXIDASE SUBUNIT GLCD"/>
    <property type="match status" value="1"/>
</dbReference>
<organism evidence="7 8">
    <name type="scientific">Thiorhodovibrio winogradskyi</name>
    <dbReference type="NCBI Taxonomy" id="77007"/>
    <lineage>
        <taxon>Bacteria</taxon>
        <taxon>Pseudomonadati</taxon>
        <taxon>Pseudomonadota</taxon>
        <taxon>Gammaproteobacteria</taxon>
        <taxon>Chromatiales</taxon>
        <taxon>Chromatiaceae</taxon>
        <taxon>Thiorhodovibrio</taxon>
    </lineage>
</organism>
<keyword evidence="8" id="KW-1185">Reference proteome</keyword>
<dbReference type="EC" id="1.-.-.-" evidence="7"/>
<evidence type="ECO:0000259" key="6">
    <source>
        <dbReference type="PROSITE" id="PS51387"/>
    </source>
</evidence>
<name>A0ABZ0S470_9GAMM</name>
<feature type="region of interest" description="Disordered" evidence="5">
    <location>
        <begin position="466"/>
        <end position="493"/>
    </location>
</feature>
<dbReference type="InterPro" id="IPR016171">
    <property type="entry name" value="Vanillyl_alc_oxidase_C-sub2"/>
</dbReference>
<evidence type="ECO:0000256" key="1">
    <source>
        <dbReference type="ARBA" id="ARBA00001974"/>
    </source>
</evidence>
<protein>
    <submittedName>
        <fullName evidence="7">FAD-linked oxidoreductase</fullName>
        <ecNumber evidence="7">1.-.-.-</ecNumber>
    </submittedName>
</protein>
<accession>A0ABZ0S470</accession>
<reference evidence="7 8" key="1">
    <citation type="journal article" date="2023" name="Microorganisms">
        <title>Thiorhodovibrio frisius and Trv. litoralis spp. nov., Two Novel Members from a Clade of Fastidious Purple Sulfur Bacteria That Exhibit Unique Red-Shifted Light-Harvesting Capabilities.</title>
        <authorList>
            <person name="Methner A."/>
            <person name="Kuzyk S.B."/>
            <person name="Petersen J."/>
            <person name="Bauer S."/>
            <person name="Brinkmann H."/>
            <person name="Sichau K."/>
            <person name="Wanner G."/>
            <person name="Wolf J."/>
            <person name="Neumann-Schaal M."/>
            <person name="Henke P."/>
            <person name="Tank M."/>
            <person name="Sproer C."/>
            <person name="Bunk B."/>
            <person name="Overmann J."/>
        </authorList>
    </citation>
    <scope>NUCLEOTIDE SEQUENCE [LARGE SCALE GENOMIC DNA]</scope>
    <source>
        <strain evidence="7 8">DSM 6702</strain>
    </source>
</reference>
<dbReference type="InterPro" id="IPR006094">
    <property type="entry name" value="Oxid_FAD_bind_N"/>
</dbReference>
<dbReference type="InterPro" id="IPR016169">
    <property type="entry name" value="FAD-bd_PCMH_sub2"/>
</dbReference>
<comment type="cofactor">
    <cofactor evidence="1">
        <name>FAD</name>
        <dbReference type="ChEBI" id="CHEBI:57692"/>
    </cofactor>
</comment>
<dbReference type="Proteomes" id="UP001432180">
    <property type="component" value="Chromosome"/>
</dbReference>
<proteinExistence type="predicted"/>
<feature type="domain" description="FAD-binding PCMH-type" evidence="6">
    <location>
        <begin position="51"/>
        <end position="230"/>
    </location>
</feature>
<dbReference type="InterPro" id="IPR016164">
    <property type="entry name" value="FAD-linked_Oxase-like_C"/>
</dbReference>
<dbReference type="Pfam" id="PF02913">
    <property type="entry name" value="FAD-oxidase_C"/>
    <property type="match status" value="1"/>
</dbReference>
<evidence type="ECO:0000256" key="2">
    <source>
        <dbReference type="ARBA" id="ARBA00022630"/>
    </source>
</evidence>
<evidence type="ECO:0000313" key="8">
    <source>
        <dbReference type="Proteomes" id="UP001432180"/>
    </source>
</evidence>
<keyword evidence="3" id="KW-0274">FAD</keyword>
<sequence length="493" mass="52410">MSSVQQTQYPHPAPDRLPDRLRRALADIVGTDALLTDPADCWAYGYDNSRRQGQPGAVVFVHDAEQVRQLVRLCANEQLPVTARGLGTGTTGATVPERGGLVIAFERMNRLLEIDGANRLARVEPGLTNQRLQQALAAQGFFWPPDPTSAAVCTIGGNLAYNSAGPRAVKYGTPRENTLGLTAVTGTGELIRTGVNTTKGVVGYDLTRLLIGSEGTLGLIVGATLKLTPLTEDRRTLAATYRDIHAAATAVAAIMAQPVTPCALEFMDAAAIEMVREFSDLGLAPETGAMLMIEVDGPADCVDKSAAAVSAAARVPGLLELRTAADPADVAALWKTRKALSPALRHVAPKKINEDVVVPVSHMATFIDGLDQLSRRTGIRIVNFGHAGNGNIHVNLLVDPDDADELRRAQECLNAVFDLVVRLGGTLSGEHGVGLEKRDFVSRELDPAALRLMHAIKRQFDPAGILNPNKGLPQPCPPALSPSPDFQPPTSNA</sequence>
<dbReference type="GO" id="GO:0016491">
    <property type="term" value="F:oxidoreductase activity"/>
    <property type="evidence" value="ECO:0007669"/>
    <property type="project" value="UniProtKB-KW"/>
</dbReference>